<feature type="region of interest" description="Disordered" evidence="2">
    <location>
        <begin position="1130"/>
        <end position="1198"/>
    </location>
</feature>
<dbReference type="InterPro" id="IPR035979">
    <property type="entry name" value="RBD_domain_sf"/>
</dbReference>
<sequence length="1314" mass="147585">MEDGDWEEVRWKKKENSRVANNRLFHREITFFVSNLPEGISDDRFREIFKIYGLLSDAYLARKRDRKGNIFGFVQFKDVKDIGKLISELNRIKLDGAKLGVNIARFNKDGKRFVIPPPSLHRSAVNSASAHGSVPNQNVFTSGQHHGSFRDALLGQKQKRRCTLPSFDPAIPKWWKGCTLIDMKEALLDKWFNSIEMWNGQDCNQERVASCRIYGMPISLWDSRFFSIIGENFGHVLMQPSTSVKDCNLTYVNIVILTKSFDRIREHLDVWKDRCFPIFINEEEDDWSPSFIVRSSDTSGGVMDQSKVASDHGGGAGELNSHGNDDAREEGEIVEENNTVMFSNVHGKRNNTAPDALNGVPPIGPIDFNSDYEVESGENQVSDACVPLSDGLSSLPPDLNFPPPFPTPAIRTRRLSNPRMGVPRMVGKSTLGIFNKLGVNKGNNFLHVFGTVMGVERNVNVVNIYAPQDVVSRRLLWNSLIDLMGDSDGLWILLGDFNEVRCSSERLNSVMDARGVADFNEFIYLARLNEYRMGGSKFTYMSTDGVKFSKIDRFLVCDQFHHRWPGATVTALPRLWSDHSPISLVTKAMDFGPPPFKFYSSWLQLEGIDNIVHSAMGMDTGLVDPVAHLMCKLRLIKSKLKEWRAELVESQNDHYNSLLKDCLQFESLAEMGFISERERELWLRYVQQYGVDFGEVFAPVARIETVRLILAVAAQNGWWIHHMDVKSAFLHGDLKELVAWNIKLDGVLKHLGFVKCKHEPTVYRKGQKEETLIIGVYVDDLLITGGCSEKIREIKKNMEEKFEMTDLGLLSYYLGIQVTQSDQGIKLQQTGYANKILDEAGLRDCNPTKYPMEPGLKLSKEDESEDADATQFRKWIGCLRYLTHTRPDLTYAVGDSSYSADRDDGKSTTGMVFFYGTRPIAWNSQKQATVALSSCEAEFMVASAAACQAIWLRGLLAEITGKEEAQVEIKVDNKSAIALIRNPVFHGLSKHIDTRYHFIRESVEKEQIRIEYVSGDEQKADILTKALPRIKLEEMKIKLGLKEVTSLGGPTSLEEKRELECCIGDIKNGSYGNGKDHWRWLEDATGIFNTRSIRKLCVLKDSTVGALIISGKEEEQIQFSQKSRVSLKFHKDSSTSIQKLDRGDASSRGRGRGSYRGRGRSTGGRGRPKNSQPPIPPNGQSAGYQQMDGQGTYVRTDNPSIDSATVEAMVEQLVNKANTGYEAACLNSETGITKSYDFLTTDPHPFIRFSTFTPEKSTAPTPSDPTVSHSSPNSHPVLSDKWARNTAVYTRNKHTAPTAHPIQTSSAPTPPVVY</sequence>
<feature type="region of interest" description="Disordered" evidence="2">
    <location>
        <begin position="1253"/>
        <end position="1314"/>
    </location>
</feature>
<dbReference type="CDD" id="cd09272">
    <property type="entry name" value="RNase_HI_RT_Ty1"/>
    <property type="match status" value="1"/>
</dbReference>
<feature type="domain" description="RRM" evidence="3">
    <location>
        <begin position="29"/>
        <end position="106"/>
    </location>
</feature>
<evidence type="ECO:0000256" key="1">
    <source>
        <dbReference type="PROSITE-ProRule" id="PRU00176"/>
    </source>
</evidence>
<dbReference type="InterPro" id="IPR043502">
    <property type="entry name" value="DNA/RNA_pol_sf"/>
</dbReference>
<keyword evidence="1" id="KW-0694">RNA-binding</keyword>
<dbReference type="CDD" id="cd00590">
    <property type="entry name" value="RRM_SF"/>
    <property type="match status" value="1"/>
</dbReference>
<feature type="compositionally biased region" description="Basic residues" evidence="2">
    <location>
        <begin position="1149"/>
        <end position="1159"/>
    </location>
</feature>
<reference evidence="4 5" key="1">
    <citation type="submission" date="2019-05" db="EMBL/GenBank/DDBJ databases">
        <title>Mikania micrantha, genome provides insights into the molecular mechanism of rapid growth.</title>
        <authorList>
            <person name="Liu B."/>
        </authorList>
    </citation>
    <scope>NUCLEOTIDE SEQUENCE [LARGE SCALE GENOMIC DNA]</scope>
    <source>
        <strain evidence="4">NLD-2019</strain>
        <tissue evidence="4">Leaf</tissue>
    </source>
</reference>
<dbReference type="InterPro" id="IPR036691">
    <property type="entry name" value="Endo/exonu/phosph_ase_sf"/>
</dbReference>
<dbReference type="Pfam" id="PF00076">
    <property type="entry name" value="RRM_1"/>
    <property type="match status" value="1"/>
</dbReference>
<evidence type="ECO:0000256" key="2">
    <source>
        <dbReference type="SAM" id="MobiDB-lite"/>
    </source>
</evidence>
<dbReference type="SUPFAM" id="SSF54928">
    <property type="entry name" value="RNA-binding domain, RBD"/>
    <property type="match status" value="1"/>
</dbReference>
<feature type="compositionally biased region" description="Polar residues" evidence="2">
    <location>
        <begin position="1178"/>
        <end position="1198"/>
    </location>
</feature>
<dbReference type="GO" id="GO:0003723">
    <property type="term" value="F:RNA binding"/>
    <property type="evidence" value="ECO:0007669"/>
    <property type="project" value="UniProtKB-UniRule"/>
</dbReference>
<dbReference type="SUPFAM" id="SSF56672">
    <property type="entry name" value="DNA/RNA polymerases"/>
    <property type="match status" value="1"/>
</dbReference>
<evidence type="ECO:0000259" key="3">
    <source>
        <dbReference type="PROSITE" id="PS50102"/>
    </source>
</evidence>
<feature type="region of interest" description="Disordered" evidence="2">
    <location>
        <begin position="298"/>
        <end position="328"/>
    </location>
</feature>
<gene>
    <name evidence="4" type="ORF">E3N88_38044</name>
</gene>
<dbReference type="PROSITE" id="PS50102">
    <property type="entry name" value="RRM"/>
    <property type="match status" value="1"/>
</dbReference>
<keyword evidence="5" id="KW-1185">Reference proteome</keyword>
<accession>A0A5N6LSV1</accession>
<organism evidence="4 5">
    <name type="scientific">Mikania micrantha</name>
    <name type="common">bitter vine</name>
    <dbReference type="NCBI Taxonomy" id="192012"/>
    <lineage>
        <taxon>Eukaryota</taxon>
        <taxon>Viridiplantae</taxon>
        <taxon>Streptophyta</taxon>
        <taxon>Embryophyta</taxon>
        <taxon>Tracheophyta</taxon>
        <taxon>Spermatophyta</taxon>
        <taxon>Magnoliopsida</taxon>
        <taxon>eudicotyledons</taxon>
        <taxon>Gunneridae</taxon>
        <taxon>Pentapetalae</taxon>
        <taxon>asterids</taxon>
        <taxon>campanulids</taxon>
        <taxon>Asterales</taxon>
        <taxon>Asteraceae</taxon>
        <taxon>Asteroideae</taxon>
        <taxon>Heliantheae alliance</taxon>
        <taxon>Eupatorieae</taxon>
        <taxon>Mikania</taxon>
    </lineage>
</organism>
<dbReference type="OrthoDB" id="1113909at2759"/>
<evidence type="ECO:0000313" key="4">
    <source>
        <dbReference type="EMBL" id="KAD2804667.1"/>
    </source>
</evidence>
<comment type="caution">
    <text evidence="4">The sequence shown here is derived from an EMBL/GenBank/DDBJ whole genome shotgun (WGS) entry which is preliminary data.</text>
</comment>
<evidence type="ECO:0000313" key="5">
    <source>
        <dbReference type="Proteomes" id="UP000326396"/>
    </source>
</evidence>
<dbReference type="EMBL" id="SZYD01000018">
    <property type="protein sequence ID" value="KAD2804667.1"/>
    <property type="molecule type" value="Genomic_DNA"/>
</dbReference>
<protein>
    <recommendedName>
        <fullName evidence="3">RRM domain-containing protein</fullName>
    </recommendedName>
</protein>
<dbReference type="SMART" id="SM00360">
    <property type="entry name" value="RRM"/>
    <property type="match status" value="1"/>
</dbReference>
<dbReference type="InterPro" id="IPR012677">
    <property type="entry name" value="Nucleotide-bd_a/b_plait_sf"/>
</dbReference>
<dbReference type="Pfam" id="PF07727">
    <property type="entry name" value="RVT_2"/>
    <property type="match status" value="2"/>
</dbReference>
<dbReference type="SUPFAM" id="SSF56219">
    <property type="entry name" value="DNase I-like"/>
    <property type="match status" value="1"/>
</dbReference>
<dbReference type="Gene3D" id="3.60.10.10">
    <property type="entry name" value="Endonuclease/exonuclease/phosphatase"/>
    <property type="match status" value="1"/>
</dbReference>
<name>A0A5N6LSV1_9ASTR</name>
<dbReference type="PANTHER" id="PTHR11439:SF515">
    <property type="entry name" value="GAG-POL POLYPROTEIN"/>
    <property type="match status" value="1"/>
</dbReference>
<feature type="compositionally biased region" description="Basic and acidic residues" evidence="2">
    <location>
        <begin position="1130"/>
        <end position="1147"/>
    </location>
</feature>
<dbReference type="InterPro" id="IPR013103">
    <property type="entry name" value="RVT_2"/>
</dbReference>
<dbReference type="InterPro" id="IPR000504">
    <property type="entry name" value="RRM_dom"/>
</dbReference>
<proteinExistence type="predicted"/>
<feature type="compositionally biased region" description="Polar residues" evidence="2">
    <location>
        <begin position="1253"/>
        <end position="1276"/>
    </location>
</feature>
<dbReference type="Proteomes" id="UP000326396">
    <property type="component" value="Linkage Group LG8"/>
</dbReference>
<dbReference type="PANTHER" id="PTHR11439">
    <property type="entry name" value="GAG-POL-RELATED RETROTRANSPOSON"/>
    <property type="match status" value="1"/>
</dbReference>
<dbReference type="Gene3D" id="3.30.70.330">
    <property type="match status" value="1"/>
</dbReference>